<dbReference type="EMBL" id="CP001472">
    <property type="protein sequence ID" value="ACO32730.1"/>
    <property type="molecule type" value="Genomic_DNA"/>
</dbReference>
<keyword evidence="2" id="KW-1185">Reference proteome</keyword>
<dbReference type="eggNOG" id="ENOG502ZAQP">
    <property type="taxonomic scope" value="Bacteria"/>
</dbReference>
<evidence type="ECO:0000313" key="2">
    <source>
        <dbReference type="Proteomes" id="UP000002207"/>
    </source>
</evidence>
<evidence type="ECO:0000313" key="1">
    <source>
        <dbReference type="EMBL" id="ACO32730.1"/>
    </source>
</evidence>
<dbReference type="HOGENOM" id="CLU_350796_0_0_0"/>
<dbReference type="KEGG" id="aca:ACP_0478"/>
<name>C1F0X9_ACIC5</name>
<gene>
    <name evidence="1" type="ordered locus">ACP_0478</name>
</gene>
<accession>C1F0X9</accession>
<protein>
    <submittedName>
        <fullName evidence="1">Uncharacterized protein</fullName>
    </submittedName>
</protein>
<reference evidence="1 2" key="1">
    <citation type="journal article" date="2009" name="Appl. Environ. Microbiol.">
        <title>Three genomes from the phylum Acidobacteria provide insight into the lifestyles of these microorganisms in soils.</title>
        <authorList>
            <person name="Ward N.L."/>
            <person name="Challacombe J.F."/>
            <person name="Janssen P.H."/>
            <person name="Henrissat B."/>
            <person name="Coutinho P.M."/>
            <person name="Wu M."/>
            <person name="Xie G."/>
            <person name="Haft D.H."/>
            <person name="Sait M."/>
            <person name="Badger J."/>
            <person name="Barabote R.D."/>
            <person name="Bradley B."/>
            <person name="Brettin T.S."/>
            <person name="Brinkac L.M."/>
            <person name="Bruce D."/>
            <person name="Creasy T."/>
            <person name="Daugherty S.C."/>
            <person name="Davidsen T.M."/>
            <person name="DeBoy R.T."/>
            <person name="Detter J.C."/>
            <person name="Dodson R.J."/>
            <person name="Durkin A.S."/>
            <person name="Ganapathy A."/>
            <person name="Gwinn-Giglio M."/>
            <person name="Han C.S."/>
            <person name="Khouri H."/>
            <person name="Kiss H."/>
            <person name="Kothari S.P."/>
            <person name="Madupu R."/>
            <person name="Nelson K.E."/>
            <person name="Nelson W.C."/>
            <person name="Paulsen I."/>
            <person name="Penn K."/>
            <person name="Ren Q."/>
            <person name="Rosovitz M.J."/>
            <person name="Selengut J.D."/>
            <person name="Shrivastava S."/>
            <person name="Sullivan S.A."/>
            <person name="Tapia R."/>
            <person name="Thompson L.S."/>
            <person name="Watkins K.L."/>
            <person name="Yang Q."/>
            <person name="Yu C."/>
            <person name="Zafar N."/>
            <person name="Zhou L."/>
            <person name="Kuske C.R."/>
        </authorList>
    </citation>
    <scope>NUCLEOTIDE SEQUENCE [LARGE SCALE GENOMIC DNA]</scope>
    <source>
        <strain evidence="2">ATCC 51196 / DSM 11244 / BCRC 80197 / JCM 7670 / NBRC 15755 / NCIMB 13165 / 161</strain>
    </source>
</reference>
<dbReference type="InParanoid" id="C1F0X9"/>
<proteinExistence type="predicted"/>
<dbReference type="AlphaFoldDB" id="C1F0X9"/>
<sequence>MTDVTGSGAMYSTMVNLQSGPRVLGEAFELHPLSTNKHPLFDSMSAFSSGFGGDPYNYARLDFYKGKLYEFSGNFRRDRQYFDYDLLANPNIPAGQTMPIGPSNAPTGSIPWPQVTQSPFLYNTVRRMTDVSLRIFPVSRVSYRVEYSQNVFEGPSLSPGAGSKYFDPSLGAFDALLEQYQRNSSDDFDGEIDWKPVPATTLSYEEVVDHYKGDSYFVVAPSQYIAQEADGTPVALGNWDSVTPYGSGGVANYCNTGSMGSGYTSPTNYTIFSAPQTPGGKPIINPACDVITSYLRSQPTRIIYPTEIFRFQSSSIRNIQMNGDVRYTHANMHLPNYYENFQGLNGRVRTTTFTGNANARRDVTAVDYGLVWNATKNISLSDQVVYSGVQQPGMSDISAGVTEQTPANPYETINYSGALTPGSNATVEGSPNGTPLYGYFGQKWLTNNATVSWDGLQRATISLTYTYRFHQIAQGIPHDSPLAVGSDANGTVTIHENGAKVVVALRPAKDWNVDGSLAVRYADNAFTPVDARETQHYRLHTLYRPRPWLTITGVYNDMERHNNTNNNQAAVAAGDVTYAGPINHVAYSRTGSLGAVVAPNDTYQLEFNYTYSDVYTSTNICYDAAASPTLPGAATASGTACPGATVRGVSYYEYGPTKDFEDAPTQYGFAAISFHPVRRLQTRLGYMITSTDGSRFYNDARDVAGSLVSTYQTPYVHAAWTVHKGWVWSAEYKYYGYGEGGPSGAQYCSTTNPTPGSPAAVVPCNSTALAGLQTGMTISPAGETAPRNFHANVVTLGMHYEF</sequence>
<dbReference type="Proteomes" id="UP000002207">
    <property type="component" value="Chromosome"/>
</dbReference>
<organism evidence="1 2">
    <name type="scientific">Acidobacterium capsulatum (strain ATCC 51196 / DSM 11244 / BCRC 80197 / JCM 7670 / NBRC 15755 / NCIMB 13165 / 161)</name>
    <dbReference type="NCBI Taxonomy" id="240015"/>
    <lineage>
        <taxon>Bacteria</taxon>
        <taxon>Pseudomonadati</taxon>
        <taxon>Acidobacteriota</taxon>
        <taxon>Terriglobia</taxon>
        <taxon>Terriglobales</taxon>
        <taxon>Acidobacteriaceae</taxon>
        <taxon>Acidobacterium</taxon>
    </lineage>
</organism>
<dbReference type="STRING" id="240015.ACP_0478"/>